<evidence type="ECO:0000256" key="6">
    <source>
        <dbReference type="ARBA" id="ARBA00023136"/>
    </source>
</evidence>
<comment type="subcellular location">
    <subcellularLocation>
        <location evidence="1">Membrane</location>
        <topology evidence="1">Multi-pass membrane protein</topology>
    </subcellularLocation>
</comment>
<dbReference type="STRING" id="126957.T1JFW0"/>
<dbReference type="PANTHER" id="PTHR24238">
    <property type="entry name" value="G-PROTEIN COUPLED RECEPTOR"/>
    <property type="match status" value="1"/>
</dbReference>
<keyword evidence="4 9" id="KW-1133">Transmembrane helix</keyword>
<protein>
    <recommendedName>
        <fullName evidence="10">G-protein coupled receptors family 1 profile domain-containing protein</fullName>
    </recommendedName>
</protein>
<dbReference type="PRINTS" id="PR00237">
    <property type="entry name" value="GPCRRHODOPSN"/>
</dbReference>
<feature type="transmembrane region" description="Helical" evidence="9">
    <location>
        <begin position="38"/>
        <end position="60"/>
    </location>
</feature>
<comment type="similarity">
    <text evidence="2">Belongs to the G-protein coupled receptor 1 family.</text>
</comment>
<proteinExistence type="inferred from homology"/>
<feature type="domain" description="G-protein coupled receptors family 1 profile" evidence="10">
    <location>
        <begin position="51"/>
        <end position="133"/>
    </location>
</feature>
<dbReference type="AlphaFoldDB" id="T1JFW0"/>
<feature type="transmembrane region" description="Helical" evidence="9">
    <location>
        <begin position="72"/>
        <end position="92"/>
    </location>
</feature>
<evidence type="ECO:0000256" key="8">
    <source>
        <dbReference type="ARBA" id="ARBA00023224"/>
    </source>
</evidence>
<dbReference type="Gene3D" id="1.20.1070.10">
    <property type="entry name" value="Rhodopsin 7-helix transmembrane proteins"/>
    <property type="match status" value="1"/>
</dbReference>
<keyword evidence="3 9" id="KW-0812">Transmembrane</keyword>
<evidence type="ECO:0000259" key="10">
    <source>
        <dbReference type="PROSITE" id="PS50262"/>
    </source>
</evidence>
<dbReference type="InterPro" id="IPR000276">
    <property type="entry name" value="GPCR_Rhodpsn"/>
</dbReference>
<evidence type="ECO:0000256" key="7">
    <source>
        <dbReference type="ARBA" id="ARBA00023170"/>
    </source>
</evidence>
<evidence type="ECO:0000256" key="3">
    <source>
        <dbReference type="ARBA" id="ARBA00022692"/>
    </source>
</evidence>
<dbReference type="Pfam" id="PF00001">
    <property type="entry name" value="7tm_1"/>
    <property type="match status" value="1"/>
</dbReference>
<keyword evidence="8" id="KW-0807">Transducer</keyword>
<dbReference type="PhylomeDB" id="T1JFW0"/>
<dbReference type="GO" id="GO:0005886">
    <property type="term" value="C:plasma membrane"/>
    <property type="evidence" value="ECO:0007669"/>
    <property type="project" value="TreeGrafter"/>
</dbReference>
<evidence type="ECO:0000313" key="11">
    <source>
        <dbReference type="EnsemblMetazoa" id="SMAR012726-PA"/>
    </source>
</evidence>
<keyword evidence="5" id="KW-0297">G-protein coupled receptor</keyword>
<keyword evidence="6 9" id="KW-0472">Membrane</keyword>
<dbReference type="PANTHER" id="PTHR24238:SF46">
    <property type="entry name" value="GASTRIN_CHOLECYSTOKININ TYPE B RECEPTOR"/>
    <property type="match status" value="1"/>
</dbReference>
<dbReference type="GO" id="GO:0008188">
    <property type="term" value="F:neuropeptide receptor activity"/>
    <property type="evidence" value="ECO:0007669"/>
    <property type="project" value="TreeGrafter"/>
</dbReference>
<dbReference type="HOGENOM" id="CLU_137561_0_0_1"/>
<dbReference type="SUPFAM" id="SSF81321">
    <property type="entry name" value="Family A G protein-coupled receptor-like"/>
    <property type="match status" value="1"/>
</dbReference>
<evidence type="ECO:0000256" key="9">
    <source>
        <dbReference type="SAM" id="Phobius"/>
    </source>
</evidence>
<reference evidence="12" key="1">
    <citation type="submission" date="2011-05" db="EMBL/GenBank/DDBJ databases">
        <authorList>
            <person name="Richards S.R."/>
            <person name="Qu J."/>
            <person name="Jiang H."/>
            <person name="Jhangiani S.N."/>
            <person name="Agravi P."/>
            <person name="Goodspeed R."/>
            <person name="Gross S."/>
            <person name="Mandapat C."/>
            <person name="Jackson L."/>
            <person name="Mathew T."/>
            <person name="Pu L."/>
            <person name="Thornton R."/>
            <person name="Saada N."/>
            <person name="Wilczek-Boney K.B."/>
            <person name="Lee S."/>
            <person name="Kovar C."/>
            <person name="Wu Y."/>
            <person name="Scherer S.E."/>
            <person name="Worley K.C."/>
            <person name="Muzny D.M."/>
            <person name="Gibbs R."/>
        </authorList>
    </citation>
    <scope>NUCLEOTIDE SEQUENCE</scope>
    <source>
        <strain evidence="12">Brora</strain>
    </source>
</reference>
<evidence type="ECO:0000313" key="12">
    <source>
        <dbReference type="Proteomes" id="UP000014500"/>
    </source>
</evidence>
<reference evidence="11" key="2">
    <citation type="submission" date="2015-02" db="UniProtKB">
        <authorList>
            <consortium name="EnsemblMetazoa"/>
        </authorList>
    </citation>
    <scope>IDENTIFICATION</scope>
</reference>
<dbReference type="Proteomes" id="UP000014500">
    <property type="component" value="Unassembled WGS sequence"/>
</dbReference>
<dbReference type="PROSITE" id="PS50262">
    <property type="entry name" value="G_PROTEIN_RECEP_F1_2"/>
    <property type="match status" value="1"/>
</dbReference>
<dbReference type="OMA" id="VETMAWA"/>
<dbReference type="InterPro" id="IPR017452">
    <property type="entry name" value="GPCR_Rhodpsn_7TM"/>
</dbReference>
<evidence type="ECO:0000256" key="4">
    <source>
        <dbReference type="ARBA" id="ARBA00022989"/>
    </source>
</evidence>
<evidence type="ECO:0000256" key="5">
    <source>
        <dbReference type="ARBA" id="ARBA00023040"/>
    </source>
</evidence>
<sequence>MDDVSSTPQLMEKLMEMNVTNNKTLSVWVPYPSVEVQITLYSIILLLSVVGNFLVIVTLVQNKRMRTVTNVFLLNLAISDLLLGIFCMPFTLTGSLLRKFIFGEFMCKALPYFQGKDLFLLVKFVLVICASLN</sequence>
<keyword evidence="7" id="KW-0675">Receptor</keyword>
<name>T1JFW0_STRMM</name>
<evidence type="ECO:0000256" key="2">
    <source>
        <dbReference type="ARBA" id="ARBA00010663"/>
    </source>
</evidence>
<keyword evidence="12" id="KW-1185">Reference proteome</keyword>
<evidence type="ECO:0000256" key="1">
    <source>
        <dbReference type="ARBA" id="ARBA00004141"/>
    </source>
</evidence>
<accession>T1JFW0</accession>
<dbReference type="eggNOG" id="KOG3656">
    <property type="taxonomic scope" value="Eukaryota"/>
</dbReference>
<organism evidence="11 12">
    <name type="scientific">Strigamia maritima</name>
    <name type="common">European centipede</name>
    <name type="synonym">Geophilus maritimus</name>
    <dbReference type="NCBI Taxonomy" id="126957"/>
    <lineage>
        <taxon>Eukaryota</taxon>
        <taxon>Metazoa</taxon>
        <taxon>Ecdysozoa</taxon>
        <taxon>Arthropoda</taxon>
        <taxon>Myriapoda</taxon>
        <taxon>Chilopoda</taxon>
        <taxon>Pleurostigmophora</taxon>
        <taxon>Geophilomorpha</taxon>
        <taxon>Linotaeniidae</taxon>
        <taxon>Strigamia</taxon>
    </lineage>
</organism>
<dbReference type="EMBL" id="JH432189">
    <property type="status" value="NOT_ANNOTATED_CDS"/>
    <property type="molecule type" value="Genomic_DNA"/>
</dbReference>
<dbReference type="EnsemblMetazoa" id="SMAR012726-RA">
    <property type="protein sequence ID" value="SMAR012726-PA"/>
    <property type="gene ID" value="SMAR012726"/>
</dbReference>